<gene>
    <name evidence="10" type="ORF">BDV40DRAFT_309594</name>
</gene>
<dbReference type="AlphaFoldDB" id="A0A5N6V2E6"/>
<dbReference type="PROSITE" id="PS00497">
    <property type="entry name" value="TYROSINASE_1"/>
    <property type="match status" value="1"/>
</dbReference>
<dbReference type="Proteomes" id="UP000326950">
    <property type="component" value="Unassembled WGS sequence"/>
</dbReference>
<evidence type="ECO:0000256" key="5">
    <source>
        <dbReference type="ARBA" id="ARBA00023101"/>
    </source>
</evidence>
<dbReference type="PRINTS" id="PR00092">
    <property type="entry name" value="TYROSINASE"/>
</dbReference>
<dbReference type="PROSITE" id="PS00498">
    <property type="entry name" value="TYROSINASE_2"/>
    <property type="match status" value="1"/>
</dbReference>
<dbReference type="SUPFAM" id="SSF48056">
    <property type="entry name" value="Di-copper centre-containing domain"/>
    <property type="match status" value="1"/>
</dbReference>
<keyword evidence="11" id="KW-1185">Reference proteome</keyword>
<evidence type="ECO:0000256" key="3">
    <source>
        <dbReference type="ARBA" id="ARBA00022723"/>
    </source>
</evidence>
<accession>A0A5N6V2E6</accession>
<evidence type="ECO:0000256" key="7">
    <source>
        <dbReference type="ARBA" id="ARBA00048881"/>
    </source>
</evidence>
<keyword evidence="3" id="KW-0479">Metal-binding</keyword>
<dbReference type="InterPro" id="IPR002227">
    <property type="entry name" value="Tyrosinase_Cu-bd"/>
</dbReference>
<evidence type="ECO:0000313" key="11">
    <source>
        <dbReference type="Proteomes" id="UP000326950"/>
    </source>
</evidence>
<dbReference type="Gene3D" id="1.10.1280.10">
    <property type="entry name" value="Di-copper center containing domain from catechol oxidase"/>
    <property type="match status" value="1"/>
</dbReference>
<comment type="similarity">
    <text evidence="1">Belongs to the tyrosinase family.</text>
</comment>
<dbReference type="GO" id="GO:0042438">
    <property type="term" value="P:melanin biosynthetic process"/>
    <property type="evidence" value="ECO:0007669"/>
    <property type="project" value="UniProtKB-KW"/>
</dbReference>
<dbReference type="OrthoDB" id="1658288at2759"/>
<dbReference type="InterPro" id="IPR008922">
    <property type="entry name" value="Di-copper_centre_dom_sf"/>
</dbReference>
<protein>
    <recommendedName>
        <fullName evidence="2">tyrosinase</fullName>
        <ecNumber evidence="2">1.14.18.1</ecNumber>
    </recommendedName>
</protein>
<proteinExistence type="inferred from homology"/>
<name>A0A5N6V2E6_ASPTM</name>
<evidence type="ECO:0000256" key="2">
    <source>
        <dbReference type="ARBA" id="ARBA00011906"/>
    </source>
</evidence>
<dbReference type="GO" id="GO:0046872">
    <property type="term" value="F:metal ion binding"/>
    <property type="evidence" value="ECO:0007669"/>
    <property type="project" value="UniProtKB-KW"/>
</dbReference>
<feature type="domain" description="Tyrosinase copper-binding" evidence="9">
    <location>
        <begin position="334"/>
        <end position="345"/>
    </location>
</feature>
<dbReference type="PANTHER" id="PTHR11474:SF76">
    <property type="entry name" value="SHKT DOMAIN-CONTAINING PROTEIN"/>
    <property type="match status" value="1"/>
</dbReference>
<evidence type="ECO:0000259" key="9">
    <source>
        <dbReference type="PROSITE" id="PS00498"/>
    </source>
</evidence>
<evidence type="ECO:0000256" key="1">
    <source>
        <dbReference type="ARBA" id="ARBA00009928"/>
    </source>
</evidence>
<feature type="domain" description="Tyrosinase copper-binding" evidence="8">
    <location>
        <begin position="71"/>
        <end position="89"/>
    </location>
</feature>
<keyword evidence="4" id="KW-0186">Copper</keyword>
<keyword evidence="5" id="KW-0470">Melanin biosynthesis</keyword>
<evidence type="ECO:0000259" key="8">
    <source>
        <dbReference type="PROSITE" id="PS00497"/>
    </source>
</evidence>
<dbReference type="EMBL" id="ML738602">
    <property type="protein sequence ID" value="KAE8165128.1"/>
    <property type="molecule type" value="Genomic_DNA"/>
</dbReference>
<comment type="catalytic activity">
    <reaction evidence="6">
        <text>2 L-dopa + O2 = 2 L-dopaquinone + 2 H2O</text>
        <dbReference type="Rhea" id="RHEA:34287"/>
        <dbReference type="ChEBI" id="CHEBI:15377"/>
        <dbReference type="ChEBI" id="CHEBI:15379"/>
        <dbReference type="ChEBI" id="CHEBI:57504"/>
        <dbReference type="ChEBI" id="CHEBI:57924"/>
        <dbReference type="EC" id="1.14.18.1"/>
    </reaction>
</comment>
<comment type="catalytic activity">
    <reaction evidence="7">
        <text>L-tyrosine + O2 = L-dopaquinone + H2O</text>
        <dbReference type="Rhea" id="RHEA:18117"/>
        <dbReference type="ChEBI" id="CHEBI:15377"/>
        <dbReference type="ChEBI" id="CHEBI:15379"/>
        <dbReference type="ChEBI" id="CHEBI:57924"/>
        <dbReference type="ChEBI" id="CHEBI:58315"/>
        <dbReference type="EC" id="1.14.18.1"/>
    </reaction>
</comment>
<evidence type="ECO:0000256" key="4">
    <source>
        <dbReference type="ARBA" id="ARBA00023008"/>
    </source>
</evidence>
<organism evidence="10 11">
    <name type="scientific">Aspergillus tamarii</name>
    <dbReference type="NCBI Taxonomy" id="41984"/>
    <lineage>
        <taxon>Eukaryota</taxon>
        <taxon>Fungi</taxon>
        <taxon>Dikarya</taxon>
        <taxon>Ascomycota</taxon>
        <taxon>Pezizomycotina</taxon>
        <taxon>Eurotiomycetes</taxon>
        <taxon>Eurotiomycetidae</taxon>
        <taxon>Eurotiales</taxon>
        <taxon>Aspergillaceae</taxon>
        <taxon>Aspergillus</taxon>
        <taxon>Aspergillus subgen. Circumdati</taxon>
    </lineage>
</organism>
<dbReference type="GO" id="GO:0004503">
    <property type="term" value="F:tyrosinase activity"/>
    <property type="evidence" value="ECO:0007669"/>
    <property type="project" value="UniProtKB-EC"/>
</dbReference>
<evidence type="ECO:0000313" key="10">
    <source>
        <dbReference type="EMBL" id="KAE8165128.1"/>
    </source>
</evidence>
<evidence type="ECO:0000256" key="6">
    <source>
        <dbReference type="ARBA" id="ARBA00048233"/>
    </source>
</evidence>
<dbReference type="InterPro" id="IPR050316">
    <property type="entry name" value="Tyrosinase/Hemocyanin"/>
</dbReference>
<sequence length="515" mass="57951">MTVVRKSITKVVENPVELDKLIYAFREIQKADPGEPGNPNLKSFDVIAGFHGQPFRGAGYGNSAWWGGYCHHGNVLFPTWHRAYLFHLERALQSVPGCQDVALPYWDEMEDDAIKIPRIFLQQRYTFHDQSLYGTEPIDNPLYSYALQQGFFDKLARYSKPDHAGPGKLQDYGKYGGYQTVRCPYSGLVGKDDIKDTLTHNWMIDSMGMGYANKVLNENVTRWLCTEVRHDPEEGAADLVGARGDYLRCLEAPNYTVFSNTTSAGKWNDDNISHVDHRDHAPKKLGAYVVPLERPHNSMHLAVGGYDFPDRKEGDPRFQGANGDMGENDSAAFDPVFFFHHCFVDLVFWSWQESTRNKIEVIKDYPGTSSVDNQGPTPKMAADSALDEHTPLYPFREDPVASTRRLGYTYDKLVCQKASSKTTFRPVHPTSAAMEAPNRNSVPFVRISGIDRSQVKGSFAISVWADQHLVGVEPVFSRWHVGGCENCQNSLHVTSYMPIPSQIAKDVDKAKQISL</sequence>
<dbReference type="PANTHER" id="PTHR11474">
    <property type="entry name" value="TYROSINASE FAMILY MEMBER"/>
    <property type="match status" value="1"/>
</dbReference>
<dbReference type="EC" id="1.14.18.1" evidence="2"/>
<dbReference type="Pfam" id="PF00264">
    <property type="entry name" value="Tyrosinase"/>
    <property type="match status" value="1"/>
</dbReference>
<reference evidence="10 11" key="1">
    <citation type="submission" date="2019-04" db="EMBL/GenBank/DDBJ databases">
        <title>Friends and foes A comparative genomics study of 23 Aspergillus species from section Flavi.</title>
        <authorList>
            <consortium name="DOE Joint Genome Institute"/>
            <person name="Kjaerbolling I."/>
            <person name="Vesth T."/>
            <person name="Frisvad J.C."/>
            <person name="Nybo J.L."/>
            <person name="Theobald S."/>
            <person name="Kildgaard S."/>
            <person name="Isbrandt T."/>
            <person name="Kuo A."/>
            <person name="Sato A."/>
            <person name="Lyhne E.K."/>
            <person name="Kogle M.E."/>
            <person name="Wiebenga A."/>
            <person name="Kun R.S."/>
            <person name="Lubbers R.J."/>
            <person name="Makela M.R."/>
            <person name="Barry K."/>
            <person name="Chovatia M."/>
            <person name="Clum A."/>
            <person name="Daum C."/>
            <person name="Haridas S."/>
            <person name="He G."/>
            <person name="LaButti K."/>
            <person name="Lipzen A."/>
            <person name="Mondo S."/>
            <person name="Riley R."/>
            <person name="Salamov A."/>
            <person name="Simmons B.A."/>
            <person name="Magnuson J.K."/>
            <person name="Henrissat B."/>
            <person name="Mortensen U.H."/>
            <person name="Larsen T.O."/>
            <person name="Devries R.P."/>
            <person name="Grigoriev I.V."/>
            <person name="Machida M."/>
            <person name="Baker S.E."/>
            <person name="Andersen M.R."/>
        </authorList>
    </citation>
    <scope>NUCLEOTIDE SEQUENCE [LARGE SCALE GENOMIC DNA]</scope>
    <source>
        <strain evidence="10 11">CBS 117626</strain>
    </source>
</reference>